<accession>A0A9W9GU57</accession>
<evidence type="ECO:0000313" key="3">
    <source>
        <dbReference type="EMBL" id="KAJ5130042.1"/>
    </source>
</evidence>
<feature type="compositionally biased region" description="Polar residues" evidence="1">
    <location>
        <begin position="38"/>
        <end position="50"/>
    </location>
</feature>
<protein>
    <recommendedName>
        <fullName evidence="2">DUF7924 domain-containing protein</fullName>
    </recommendedName>
</protein>
<organism evidence="3 4">
    <name type="scientific">Penicillium bovifimosum</name>
    <dbReference type="NCBI Taxonomy" id="126998"/>
    <lineage>
        <taxon>Eukaryota</taxon>
        <taxon>Fungi</taxon>
        <taxon>Dikarya</taxon>
        <taxon>Ascomycota</taxon>
        <taxon>Pezizomycotina</taxon>
        <taxon>Eurotiomycetes</taxon>
        <taxon>Eurotiomycetidae</taxon>
        <taxon>Eurotiales</taxon>
        <taxon>Aspergillaceae</taxon>
        <taxon>Penicillium</taxon>
    </lineage>
</organism>
<dbReference type="InterPro" id="IPR057684">
    <property type="entry name" value="DUF7924"/>
</dbReference>
<dbReference type="Pfam" id="PF25545">
    <property type="entry name" value="DUF7924"/>
    <property type="match status" value="1"/>
</dbReference>
<dbReference type="OrthoDB" id="4365556at2759"/>
<name>A0A9W9GU57_9EURO</name>
<feature type="domain" description="DUF7924" evidence="2">
    <location>
        <begin position="124"/>
        <end position="335"/>
    </location>
</feature>
<sequence>MSDKPSTPDPATGEGHNTRRSSLKSASTPATPERPSVTFANPLQPQSPGSVGSAKSGASNVTYKSRIYPVELEMRGIIESKDSPPWLDRMTKVLERRKGTTALHADTIASFLECLRVPGNEATIQTVVVPPLMKLAVIMTNPSTHAAVEAQFVSECRLPLPSSDAQGISIKNIPPPYPDITVGLRRENFYRYKLALYDLGDVAAPISCTTDMLFPCFTLEVKGDVGYTDAQHQNRHNAAVMLFHLRQLSTRARGEEVTRQSFDNAARVLSAIVSQGSITISAHWTTSSQGSDNISFLSHLLKSIDTSVLTHEQWNEVSRWLQNAVNFVVKETQEQLERDLRSINDEILKRGEQTTSSTSASSTRKRRREEIED</sequence>
<dbReference type="RefSeq" id="XP_056520421.1">
    <property type="nucleotide sequence ID" value="XM_056666825.1"/>
</dbReference>
<proteinExistence type="predicted"/>
<gene>
    <name evidence="3" type="ORF">N7515_006081</name>
</gene>
<comment type="caution">
    <text evidence="3">The sequence shown here is derived from an EMBL/GenBank/DDBJ whole genome shotgun (WGS) entry which is preliminary data.</text>
</comment>
<reference evidence="3" key="1">
    <citation type="submission" date="2022-11" db="EMBL/GenBank/DDBJ databases">
        <authorList>
            <person name="Petersen C."/>
        </authorList>
    </citation>
    <scope>NUCLEOTIDE SEQUENCE</scope>
    <source>
        <strain evidence="3">IBT 22155</strain>
    </source>
</reference>
<keyword evidence="4" id="KW-1185">Reference proteome</keyword>
<evidence type="ECO:0000259" key="2">
    <source>
        <dbReference type="Pfam" id="PF25545"/>
    </source>
</evidence>
<dbReference type="Proteomes" id="UP001149079">
    <property type="component" value="Unassembled WGS sequence"/>
</dbReference>
<dbReference type="AlphaFoldDB" id="A0A9W9GU57"/>
<reference evidence="3" key="2">
    <citation type="journal article" date="2023" name="IMA Fungus">
        <title>Comparative genomic study of the Penicillium genus elucidates a diverse pangenome and 15 lateral gene transfer events.</title>
        <authorList>
            <person name="Petersen C."/>
            <person name="Sorensen T."/>
            <person name="Nielsen M.R."/>
            <person name="Sondergaard T.E."/>
            <person name="Sorensen J.L."/>
            <person name="Fitzpatrick D.A."/>
            <person name="Frisvad J.C."/>
            <person name="Nielsen K.L."/>
        </authorList>
    </citation>
    <scope>NUCLEOTIDE SEQUENCE</scope>
    <source>
        <strain evidence="3">IBT 22155</strain>
    </source>
</reference>
<feature type="region of interest" description="Disordered" evidence="1">
    <location>
        <begin position="1"/>
        <end position="58"/>
    </location>
</feature>
<dbReference type="EMBL" id="JAPQKL010000005">
    <property type="protein sequence ID" value="KAJ5130042.1"/>
    <property type="molecule type" value="Genomic_DNA"/>
</dbReference>
<evidence type="ECO:0000313" key="4">
    <source>
        <dbReference type="Proteomes" id="UP001149079"/>
    </source>
</evidence>
<evidence type="ECO:0000256" key="1">
    <source>
        <dbReference type="SAM" id="MobiDB-lite"/>
    </source>
</evidence>
<dbReference type="GeneID" id="81405995"/>
<feature type="region of interest" description="Disordered" evidence="1">
    <location>
        <begin position="347"/>
        <end position="373"/>
    </location>
</feature>